<proteinExistence type="predicted"/>
<comment type="caution">
    <text evidence="2">The sequence shown here is derived from an EMBL/GenBank/DDBJ whole genome shotgun (WGS) entry which is preliminary data.</text>
</comment>
<dbReference type="EMBL" id="JAELXS010000002">
    <property type="protein sequence ID" value="MBJ6121085.1"/>
    <property type="molecule type" value="Genomic_DNA"/>
</dbReference>
<reference evidence="3" key="1">
    <citation type="submission" date="2020-12" db="EMBL/GenBank/DDBJ databases">
        <title>Hymenobacter sp.</title>
        <authorList>
            <person name="Kim M.K."/>
        </authorList>
    </citation>
    <scope>NUCLEOTIDE SEQUENCE [LARGE SCALE GENOMIC DNA]</scope>
    <source>
        <strain evidence="3">BT553</strain>
    </source>
</reference>
<dbReference type="Gene3D" id="3.30.70.100">
    <property type="match status" value="1"/>
</dbReference>
<evidence type="ECO:0000313" key="2">
    <source>
        <dbReference type="EMBL" id="MBJ6121085.1"/>
    </source>
</evidence>
<dbReference type="RefSeq" id="WP_199035645.1">
    <property type="nucleotide sequence ID" value="NZ_JAELXS010000002.1"/>
</dbReference>
<protein>
    <submittedName>
        <fullName evidence="2">Dabb family protein</fullName>
    </submittedName>
</protein>
<dbReference type="SMART" id="SM00886">
    <property type="entry name" value="Dabb"/>
    <property type="match status" value="1"/>
</dbReference>
<feature type="domain" description="Stress-response A/B barrel" evidence="1">
    <location>
        <begin position="35"/>
        <end position="131"/>
    </location>
</feature>
<organism evidence="2 3">
    <name type="scientific">Sphingomonas mollis</name>
    <dbReference type="NCBI Taxonomy" id="2795726"/>
    <lineage>
        <taxon>Bacteria</taxon>
        <taxon>Pseudomonadati</taxon>
        <taxon>Pseudomonadota</taxon>
        <taxon>Alphaproteobacteria</taxon>
        <taxon>Sphingomonadales</taxon>
        <taxon>Sphingomonadaceae</taxon>
        <taxon>Sphingomonas</taxon>
    </lineage>
</organism>
<dbReference type="SUPFAM" id="SSF54909">
    <property type="entry name" value="Dimeric alpha+beta barrel"/>
    <property type="match status" value="1"/>
</dbReference>
<accession>A0ABS0XMS7</accession>
<dbReference type="PROSITE" id="PS51502">
    <property type="entry name" value="S_R_A_B_BARREL"/>
    <property type="match status" value="1"/>
</dbReference>
<keyword evidence="3" id="KW-1185">Reference proteome</keyword>
<dbReference type="Proteomes" id="UP000640426">
    <property type="component" value="Unassembled WGS sequence"/>
</dbReference>
<evidence type="ECO:0000313" key="3">
    <source>
        <dbReference type="Proteomes" id="UP000640426"/>
    </source>
</evidence>
<dbReference type="InterPro" id="IPR011008">
    <property type="entry name" value="Dimeric_a/b-barrel"/>
</dbReference>
<dbReference type="Pfam" id="PF07876">
    <property type="entry name" value="Dabb"/>
    <property type="match status" value="1"/>
</dbReference>
<evidence type="ECO:0000259" key="1">
    <source>
        <dbReference type="PROSITE" id="PS51502"/>
    </source>
</evidence>
<dbReference type="InterPro" id="IPR013097">
    <property type="entry name" value="Dabb"/>
</dbReference>
<name>A0ABS0XMS7_9SPHN</name>
<gene>
    <name evidence="2" type="ORF">JAO74_04680</name>
</gene>
<sequence length="134" mass="15018">MVLNRRGWIATVAALGSAIIAGRAKAAGRGGRKQMVHHVFFWMKTPGRQADVDKLIAGLETLRGIPEIRELRIGVPANTENRSVVDGSYGVSELMVFDTVEDQRRYQDHPIHKRFVETCSGLWERVVVYDSIDV</sequence>